<evidence type="ECO:0000256" key="5">
    <source>
        <dbReference type="SAM" id="Coils"/>
    </source>
</evidence>
<dbReference type="InterPro" id="IPR000306">
    <property type="entry name" value="Znf_FYVE"/>
</dbReference>
<keyword evidence="5" id="KW-0175">Coiled coil</keyword>
<proteinExistence type="predicted"/>
<evidence type="ECO:0000313" key="11">
    <source>
        <dbReference type="Proteomes" id="UP000663852"/>
    </source>
</evidence>
<dbReference type="GO" id="GO:0005776">
    <property type="term" value="C:autophagosome"/>
    <property type="evidence" value="ECO:0007669"/>
    <property type="project" value="TreeGrafter"/>
</dbReference>
<dbReference type="EMBL" id="CAJNOJ010000092">
    <property type="protein sequence ID" value="CAF1088483.1"/>
    <property type="molecule type" value="Genomic_DNA"/>
</dbReference>
<feature type="coiled-coil region" evidence="5">
    <location>
        <begin position="319"/>
        <end position="395"/>
    </location>
</feature>
<dbReference type="InterPro" id="IPR037213">
    <property type="entry name" value="Run_dom_sf"/>
</dbReference>
<dbReference type="InterPro" id="IPR017455">
    <property type="entry name" value="Znf_FYVE-rel"/>
</dbReference>
<dbReference type="SUPFAM" id="SSF57903">
    <property type="entry name" value="FYVE/PHD zinc finger"/>
    <property type="match status" value="1"/>
</dbReference>
<reference evidence="8" key="1">
    <citation type="submission" date="2021-02" db="EMBL/GenBank/DDBJ databases">
        <authorList>
            <person name="Nowell W R."/>
        </authorList>
    </citation>
    <scope>NUCLEOTIDE SEQUENCE</scope>
</reference>
<sequence>MSLQDTRKLSSILRSIEIIENKANVLCTEYTTSNNEIDHLQSILIDDTNTHLQIFFQHLERLLQIDLRNRKSLLNTQRNYWDFFLRALKESKGLYDTVLYVLNTQEVKTSIGRGRLFLRFCLQNHRLGDVIQQSFMLTKIVHQFYHTDCFWLKSVYINRIVQALYQLNDVGFDLLSNSQYQLDVCWPTAESVDLRSKHLSDATSRLRTDSISSFISMDSISSQSMIASSCPMTMSCLHNLEASINEANSPYSISSMDEYPENTLNYWKERCHQLEVQLQSNYEQPSMADVEVQCTVDKHDETSQTADDDDDNTVVPHVDENLKSEIELLKSDINDLNFQLSTMMIQHTSTENKMKDREREAAKYQALLETKEKIVNELQRKLDEQGKHIKSIQEQHAVQTAKQEKRIDQLACEVQKTAKLLENERLTSEKERNEHSKIQEQLEASIQEKTLDFEEMKRRLVKAVREKADLFNSIYNYEVKLEEEQSKQWIHEDDVSKCTKCDTAFGWTLRKYRCRQCQGLFCYYCCNRWRPGATSSTQHRLCDFCYEKYAKESLMSNYTMLDDPEKENEPTTDVNLKFEVRSERLNSSADTSPLPADH</sequence>
<name>A0A814N9F4_ADIRI</name>
<dbReference type="GO" id="GO:0008270">
    <property type="term" value="F:zinc ion binding"/>
    <property type="evidence" value="ECO:0007669"/>
    <property type="project" value="UniProtKB-KW"/>
</dbReference>
<dbReference type="PANTHER" id="PTHR46753">
    <property type="entry name" value="FYVE AND COILED-COIL DOMAIN-CONTAINING PROTEIN 1"/>
    <property type="match status" value="1"/>
</dbReference>
<dbReference type="Pfam" id="PF01363">
    <property type="entry name" value="FYVE"/>
    <property type="match status" value="1"/>
</dbReference>
<evidence type="ECO:0000256" key="4">
    <source>
        <dbReference type="PROSITE-ProRule" id="PRU00091"/>
    </source>
</evidence>
<evidence type="ECO:0000259" key="7">
    <source>
        <dbReference type="PROSITE" id="PS50826"/>
    </source>
</evidence>
<keyword evidence="3" id="KW-0862">Zinc</keyword>
<dbReference type="Gene3D" id="1.20.58.900">
    <property type="match status" value="1"/>
</dbReference>
<dbReference type="Gene3D" id="3.30.40.10">
    <property type="entry name" value="Zinc/RING finger domain, C3HC4 (zinc finger)"/>
    <property type="match status" value="1"/>
</dbReference>
<evidence type="ECO:0000313" key="8">
    <source>
        <dbReference type="EMBL" id="CAF1088483.1"/>
    </source>
</evidence>
<dbReference type="AlphaFoldDB" id="A0A814N9F4"/>
<dbReference type="EMBL" id="CAJNOR010007421">
    <property type="protein sequence ID" value="CAF1616969.1"/>
    <property type="molecule type" value="Genomic_DNA"/>
</dbReference>
<keyword evidence="10" id="KW-1185">Reference proteome</keyword>
<evidence type="ECO:0000313" key="10">
    <source>
        <dbReference type="Proteomes" id="UP000663828"/>
    </source>
</evidence>
<gene>
    <name evidence="8" type="ORF">EDS130_LOCUS19351</name>
    <name evidence="9" type="ORF">XAT740_LOCUS49692</name>
</gene>
<dbReference type="Pfam" id="PF02759">
    <property type="entry name" value="RUN"/>
    <property type="match status" value="1"/>
</dbReference>
<dbReference type="SUPFAM" id="SSF140741">
    <property type="entry name" value="RUN domain-like"/>
    <property type="match status" value="1"/>
</dbReference>
<dbReference type="PROSITE" id="PS50826">
    <property type="entry name" value="RUN"/>
    <property type="match status" value="1"/>
</dbReference>
<dbReference type="OrthoDB" id="660555at2759"/>
<feature type="coiled-coil region" evidence="5">
    <location>
        <begin position="421"/>
        <end position="466"/>
    </location>
</feature>
<keyword evidence="2 4" id="KW-0863">Zinc-finger</keyword>
<evidence type="ECO:0000259" key="6">
    <source>
        <dbReference type="PROSITE" id="PS50178"/>
    </source>
</evidence>
<dbReference type="Proteomes" id="UP000663828">
    <property type="component" value="Unassembled WGS sequence"/>
</dbReference>
<feature type="domain" description="FYVE-type" evidence="6">
    <location>
        <begin position="492"/>
        <end position="550"/>
    </location>
</feature>
<protein>
    <submittedName>
        <fullName evidence="8">Uncharacterized protein</fullName>
    </submittedName>
</protein>
<organism evidence="8 11">
    <name type="scientific">Adineta ricciae</name>
    <name type="common">Rotifer</name>
    <dbReference type="NCBI Taxonomy" id="249248"/>
    <lineage>
        <taxon>Eukaryota</taxon>
        <taxon>Metazoa</taxon>
        <taxon>Spiralia</taxon>
        <taxon>Gnathifera</taxon>
        <taxon>Rotifera</taxon>
        <taxon>Eurotatoria</taxon>
        <taxon>Bdelloidea</taxon>
        <taxon>Adinetida</taxon>
        <taxon>Adinetidae</taxon>
        <taxon>Adineta</taxon>
    </lineage>
</organism>
<dbReference type="InterPro" id="IPR013083">
    <property type="entry name" value="Znf_RING/FYVE/PHD"/>
</dbReference>
<evidence type="ECO:0000256" key="2">
    <source>
        <dbReference type="ARBA" id="ARBA00022771"/>
    </source>
</evidence>
<comment type="caution">
    <text evidence="8">The sequence shown here is derived from an EMBL/GenBank/DDBJ whole genome shotgun (WGS) entry which is preliminary data.</text>
</comment>
<evidence type="ECO:0000256" key="3">
    <source>
        <dbReference type="ARBA" id="ARBA00022833"/>
    </source>
</evidence>
<evidence type="ECO:0000256" key="1">
    <source>
        <dbReference type="ARBA" id="ARBA00022723"/>
    </source>
</evidence>
<dbReference type="SMART" id="SM00064">
    <property type="entry name" value="FYVE"/>
    <property type="match status" value="1"/>
</dbReference>
<dbReference type="GO" id="GO:0072383">
    <property type="term" value="P:plus-end-directed vesicle transport along microtubule"/>
    <property type="evidence" value="ECO:0007669"/>
    <property type="project" value="TreeGrafter"/>
</dbReference>
<dbReference type="Proteomes" id="UP000663852">
    <property type="component" value="Unassembled WGS sequence"/>
</dbReference>
<feature type="domain" description="RUN" evidence="7">
    <location>
        <begin position="46"/>
        <end position="179"/>
    </location>
</feature>
<dbReference type="GO" id="GO:0005770">
    <property type="term" value="C:late endosome"/>
    <property type="evidence" value="ECO:0007669"/>
    <property type="project" value="TreeGrafter"/>
</dbReference>
<dbReference type="InterPro" id="IPR004012">
    <property type="entry name" value="Run_dom"/>
</dbReference>
<dbReference type="GO" id="GO:1901098">
    <property type="term" value="P:positive regulation of autophagosome maturation"/>
    <property type="evidence" value="ECO:0007669"/>
    <property type="project" value="TreeGrafter"/>
</dbReference>
<dbReference type="InterPro" id="IPR011011">
    <property type="entry name" value="Znf_FYVE_PHD"/>
</dbReference>
<dbReference type="PROSITE" id="PS50178">
    <property type="entry name" value="ZF_FYVE"/>
    <property type="match status" value="1"/>
</dbReference>
<dbReference type="GO" id="GO:0005764">
    <property type="term" value="C:lysosome"/>
    <property type="evidence" value="ECO:0007669"/>
    <property type="project" value="TreeGrafter"/>
</dbReference>
<keyword evidence="1" id="KW-0479">Metal-binding</keyword>
<accession>A0A814N9F4</accession>
<evidence type="ECO:0000313" key="9">
    <source>
        <dbReference type="EMBL" id="CAF1616969.1"/>
    </source>
</evidence>
<dbReference type="PANTHER" id="PTHR46753:SF2">
    <property type="entry name" value="FYVE AND COILED-COIL DOMAIN-CONTAINING PROTEIN 1"/>
    <property type="match status" value="1"/>
</dbReference>